<dbReference type="KEGG" id="sfeu:IM697_43090"/>
<dbReference type="RefSeq" id="WP_194042925.1">
    <property type="nucleotide sequence ID" value="NZ_CP063373.1"/>
</dbReference>
<dbReference type="InterPro" id="IPR051606">
    <property type="entry name" value="Polyketide_Oxido-like"/>
</dbReference>
<gene>
    <name evidence="2" type="ORF">IM697_43090</name>
</gene>
<evidence type="ECO:0000313" key="3">
    <source>
        <dbReference type="Proteomes" id="UP000594205"/>
    </source>
</evidence>
<dbReference type="InterPro" id="IPR036291">
    <property type="entry name" value="NAD(P)-bd_dom_sf"/>
</dbReference>
<evidence type="ECO:0000313" key="2">
    <source>
        <dbReference type="EMBL" id="QOV36680.1"/>
    </source>
</evidence>
<dbReference type="PANTHER" id="PTHR43355:SF2">
    <property type="entry name" value="FLAVIN REDUCTASE (NADPH)"/>
    <property type="match status" value="1"/>
</dbReference>
<reference evidence="2 3" key="1">
    <citation type="submission" date="2020-10" db="EMBL/GenBank/DDBJ databases">
        <title>Streptomyces ferrugineus complate genome analysis.</title>
        <authorList>
            <person name="Anwar N."/>
        </authorList>
    </citation>
    <scope>NUCLEOTIDE SEQUENCE [LARGE SCALE GENOMIC DNA]</scope>
    <source>
        <strain evidence="2 3">CCTCC AA2014009</strain>
    </source>
</reference>
<keyword evidence="3" id="KW-1185">Reference proteome</keyword>
<sequence>MKILILGATGPTGRHLVDLALRSGDWVTALVRDPEALGEVADRFTVVMGDATSQRDVAVAALGQDAVISALGQGRSLNPRALFDRASAAVIGAAKQQGVSRLVWMSSFGVGDTFESATVTQRTMYRTMLRRVYANKKIADDRIRASGLDWTVVYPTALTNGPAKGTYRVDDRLQMKGAPRISRADVAAFMHQAAHSSEWIGRDAVITD</sequence>
<name>A0A7M2SJZ0_9ACTN</name>
<dbReference type="Gene3D" id="3.40.50.720">
    <property type="entry name" value="NAD(P)-binding Rossmann-like Domain"/>
    <property type="match status" value="1"/>
</dbReference>
<dbReference type="Pfam" id="PF13460">
    <property type="entry name" value="NAD_binding_10"/>
    <property type="match status" value="1"/>
</dbReference>
<proteinExistence type="predicted"/>
<evidence type="ECO:0000259" key="1">
    <source>
        <dbReference type="Pfam" id="PF13460"/>
    </source>
</evidence>
<dbReference type="GO" id="GO:0004074">
    <property type="term" value="F:biliverdin reductase [NAD(P)H] activity"/>
    <property type="evidence" value="ECO:0007669"/>
    <property type="project" value="TreeGrafter"/>
</dbReference>
<dbReference type="PANTHER" id="PTHR43355">
    <property type="entry name" value="FLAVIN REDUCTASE (NADPH)"/>
    <property type="match status" value="1"/>
</dbReference>
<dbReference type="EMBL" id="CP063373">
    <property type="protein sequence ID" value="QOV36680.1"/>
    <property type="molecule type" value="Genomic_DNA"/>
</dbReference>
<accession>A0A7M2SJZ0</accession>
<organism evidence="2 3">
    <name type="scientific">Streptomyces ferrugineus</name>
    <dbReference type="NCBI Taxonomy" id="1413221"/>
    <lineage>
        <taxon>Bacteria</taxon>
        <taxon>Bacillati</taxon>
        <taxon>Actinomycetota</taxon>
        <taxon>Actinomycetes</taxon>
        <taxon>Kitasatosporales</taxon>
        <taxon>Streptomycetaceae</taxon>
        <taxon>Streptomyces</taxon>
    </lineage>
</organism>
<dbReference type="CDD" id="cd05244">
    <property type="entry name" value="BVR-B_like_SDR_a"/>
    <property type="match status" value="1"/>
</dbReference>
<dbReference type="InterPro" id="IPR016040">
    <property type="entry name" value="NAD(P)-bd_dom"/>
</dbReference>
<dbReference type="GO" id="GO:0042602">
    <property type="term" value="F:riboflavin reductase (NADPH) activity"/>
    <property type="evidence" value="ECO:0007669"/>
    <property type="project" value="TreeGrafter"/>
</dbReference>
<feature type="domain" description="NAD(P)-binding" evidence="1">
    <location>
        <begin position="7"/>
        <end position="195"/>
    </location>
</feature>
<dbReference type="AlphaFoldDB" id="A0A7M2SJZ0"/>
<dbReference type="SUPFAM" id="SSF51735">
    <property type="entry name" value="NAD(P)-binding Rossmann-fold domains"/>
    <property type="match status" value="1"/>
</dbReference>
<protein>
    <submittedName>
        <fullName evidence="2">SDR family oxidoreductase</fullName>
    </submittedName>
</protein>
<dbReference type="Proteomes" id="UP000594205">
    <property type="component" value="Chromosome"/>
</dbReference>